<dbReference type="GO" id="GO:0008701">
    <property type="term" value="F:4-hydroxy-2-oxovalerate aldolase activity"/>
    <property type="evidence" value="ECO:0007669"/>
    <property type="project" value="UniProtKB-UniRule"/>
</dbReference>
<dbReference type="InterPro" id="IPR012425">
    <property type="entry name" value="DmpG_comm"/>
</dbReference>
<dbReference type="NCBIfam" id="NF006049">
    <property type="entry name" value="PRK08195.1"/>
    <property type="match status" value="1"/>
</dbReference>
<proteinExistence type="inferred from homology"/>
<dbReference type="InterPro" id="IPR050073">
    <property type="entry name" value="2-IPM_HCS-like"/>
</dbReference>
<keyword evidence="4" id="KW-0464">Manganese</keyword>
<dbReference type="AlphaFoldDB" id="A0A450SZD5"/>
<name>A0A450SZD5_9GAMM</name>
<evidence type="ECO:0000256" key="4">
    <source>
        <dbReference type="ARBA" id="ARBA00023211"/>
    </source>
</evidence>
<dbReference type="Pfam" id="PF00682">
    <property type="entry name" value="HMGL-like"/>
    <property type="match status" value="1"/>
</dbReference>
<evidence type="ECO:0000256" key="6">
    <source>
        <dbReference type="NCBIfam" id="TIGR03217"/>
    </source>
</evidence>
<sequence length="335" mass="36893">MKEIIINDVTLRDGCHAVRHRLTLDDFQSYAEAMDKVGVDVIEVAAHGNGLGASSIHMGKSLHTDREVLRIVRQALKRTKLGMMTFPGLGTLNREFKMSVDEGVDVFRVCTLCTEADITRQCIEFLVREGKEVGGFLGMSHLADKERLLEEAKKMRGYGAQFVVLVDSAGVYLPHDVRKKVGHLVEFMDIPIGFHAHNNFSMAVTNSLVALESGAKIIDATACGFGAGAGNTALEVLVAVLQKMGHRKDMDLYTLLDAVKIAKGKFIKNNPIISEESLLTAMNGLFSAFSRPVLRAAEEFDVNSRDIFNRLGERGAIFGEEDLILEVAVELKEKR</sequence>
<organism evidence="9">
    <name type="scientific">Candidatus Kentrum sp. FM</name>
    <dbReference type="NCBI Taxonomy" id="2126340"/>
    <lineage>
        <taxon>Bacteria</taxon>
        <taxon>Pseudomonadati</taxon>
        <taxon>Pseudomonadota</taxon>
        <taxon>Gammaproteobacteria</taxon>
        <taxon>Candidatus Kentrum</taxon>
    </lineage>
</organism>
<accession>A0A450SZD5</accession>
<evidence type="ECO:0000313" key="8">
    <source>
        <dbReference type="EMBL" id="VFJ59119.1"/>
    </source>
</evidence>
<dbReference type="SUPFAM" id="SSF89000">
    <property type="entry name" value="post-HMGL domain-like"/>
    <property type="match status" value="1"/>
</dbReference>
<keyword evidence="3" id="KW-0058">Aromatic hydrocarbons catabolism</keyword>
<dbReference type="EMBL" id="CAADFA010000239">
    <property type="protein sequence ID" value="VFJ59119.1"/>
    <property type="molecule type" value="Genomic_DNA"/>
</dbReference>
<dbReference type="InterPro" id="IPR035685">
    <property type="entry name" value="DRE_TIM_HOA"/>
</dbReference>
<dbReference type="PANTHER" id="PTHR10277">
    <property type="entry name" value="HOMOCITRATE SYNTHASE-RELATED"/>
    <property type="match status" value="1"/>
</dbReference>
<dbReference type="CDD" id="cd07943">
    <property type="entry name" value="DRE_TIM_HOA"/>
    <property type="match status" value="1"/>
</dbReference>
<dbReference type="EMBL" id="CAADEZ010000241">
    <property type="protein sequence ID" value="VFJ59609.1"/>
    <property type="molecule type" value="Genomic_DNA"/>
</dbReference>
<dbReference type="PROSITE" id="PS50991">
    <property type="entry name" value="PYR_CT"/>
    <property type="match status" value="1"/>
</dbReference>
<keyword evidence="5" id="KW-0456">Lyase</keyword>
<gene>
    <name evidence="9" type="ORF">BECKFM1743A_GA0114220_102413</name>
    <name evidence="10" type="ORF">BECKFM1743B_GA0114221_102323</name>
    <name evidence="8" type="ORF">BECKFM1743C_GA0114222_102393</name>
</gene>
<dbReference type="Gene3D" id="3.20.20.70">
    <property type="entry name" value="Aldolase class I"/>
    <property type="match status" value="1"/>
</dbReference>
<dbReference type="InterPro" id="IPR017629">
    <property type="entry name" value="4OH_2_O-val_aldolase"/>
</dbReference>
<dbReference type="PANTHER" id="PTHR10277:SF9">
    <property type="entry name" value="2-ISOPROPYLMALATE SYNTHASE 1, CHLOROPLASTIC-RELATED"/>
    <property type="match status" value="1"/>
</dbReference>
<evidence type="ECO:0000313" key="10">
    <source>
        <dbReference type="EMBL" id="VFK12260.1"/>
    </source>
</evidence>
<dbReference type="Pfam" id="PF07836">
    <property type="entry name" value="DmpG_comm"/>
    <property type="match status" value="1"/>
</dbReference>
<dbReference type="InterPro" id="IPR000891">
    <property type="entry name" value="PYR_CT"/>
</dbReference>
<feature type="domain" description="Pyruvate carboxyltransferase" evidence="7">
    <location>
        <begin position="4"/>
        <end position="256"/>
    </location>
</feature>
<dbReference type="GO" id="GO:0046872">
    <property type="term" value="F:metal ion binding"/>
    <property type="evidence" value="ECO:0007669"/>
    <property type="project" value="UniProtKB-KW"/>
</dbReference>
<dbReference type="Gene3D" id="1.10.8.60">
    <property type="match status" value="1"/>
</dbReference>
<evidence type="ECO:0000313" key="9">
    <source>
        <dbReference type="EMBL" id="VFJ59609.1"/>
    </source>
</evidence>
<evidence type="ECO:0000256" key="3">
    <source>
        <dbReference type="ARBA" id="ARBA00022797"/>
    </source>
</evidence>
<reference evidence="9" key="1">
    <citation type="submission" date="2019-02" db="EMBL/GenBank/DDBJ databases">
        <authorList>
            <person name="Gruber-Vodicka R. H."/>
            <person name="Seah K. B. B."/>
        </authorList>
    </citation>
    <scope>NUCLEOTIDE SEQUENCE</scope>
    <source>
        <strain evidence="9">BECK_BZ163</strain>
        <strain evidence="10">BECK_BZ164</strain>
        <strain evidence="8">BECK_BZ165</strain>
    </source>
</reference>
<dbReference type="GO" id="GO:0009098">
    <property type="term" value="P:L-leucine biosynthetic process"/>
    <property type="evidence" value="ECO:0007669"/>
    <property type="project" value="TreeGrafter"/>
</dbReference>
<comment type="similarity">
    <text evidence="1">Belongs to the 4-hydroxy-2-oxovalerate aldolase family.</text>
</comment>
<dbReference type="NCBIfam" id="TIGR03217">
    <property type="entry name" value="4OH_2_O_val_ald"/>
    <property type="match status" value="1"/>
</dbReference>
<dbReference type="GO" id="GO:0003852">
    <property type="term" value="F:2-isopropylmalate synthase activity"/>
    <property type="evidence" value="ECO:0007669"/>
    <property type="project" value="TreeGrafter"/>
</dbReference>
<protein>
    <recommendedName>
        <fullName evidence="6">4-hydroxy-2-oxovalerate aldolase</fullName>
        <ecNumber evidence="6">4.1.3.39</ecNumber>
    </recommendedName>
</protein>
<dbReference type="SUPFAM" id="SSF51569">
    <property type="entry name" value="Aldolase"/>
    <property type="match status" value="1"/>
</dbReference>
<evidence type="ECO:0000256" key="2">
    <source>
        <dbReference type="ARBA" id="ARBA00022723"/>
    </source>
</evidence>
<dbReference type="InterPro" id="IPR013785">
    <property type="entry name" value="Aldolase_TIM"/>
</dbReference>
<dbReference type="EC" id="4.1.3.39" evidence="6"/>
<evidence type="ECO:0000256" key="1">
    <source>
        <dbReference type="ARBA" id="ARBA00008944"/>
    </source>
</evidence>
<evidence type="ECO:0000256" key="5">
    <source>
        <dbReference type="ARBA" id="ARBA00023239"/>
    </source>
</evidence>
<evidence type="ECO:0000259" key="7">
    <source>
        <dbReference type="PROSITE" id="PS50991"/>
    </source>
</evidence>
<dbReference type="EMBL" id="CAADFL010000232">
    <property type="protein sequence ID" value="VFK12260.1"/>
    <property type="molecule type" value="Genomic_DNA"/>
</dbReference>
<keyword evidence="2" id="KW-0479">Metal-binding</keyword>